<dbReference type="EMBL" id="JAQIZT010000013">
    <property type="protein sequence ID" value="KAJ6975321.1"/>
    <property type="molecule type" value="Genomic_DNA"/>
</dbReference>
<gene>
    <name evidence="2" type="ORF">NC653_031237</name>
</gene>
<reference evidence="2" key="1">
    <citation type="journal article" date="2023" name="Mol. Ecol. Resour.">
        <title>Chromosome-level genome assembly of a triploid poplar Populus alba 'Berolinensis'.</title>
        <authorList>
            <person name="Chen S."/>
            <person name="Yu Y."/>
            <person name="Wang X."/>
            <person name="Wang S."/>
            <person name="Zhang T."/>
            <person name="Zhou Y."/>
            <person name="He R."/>
            <person name="Meng N."/>
            <person name="Wang Y."/>
            <person name="Liu W."/>
            <person name="Liu Z."/>
            <person name="Liu J."/>
            <person name="Guo Q."/>
            <person name="Huang H."/>
            <person name="Sederoff R.R."/>
            <person name="Wang G."/>
            <person name="Qu G."/>
            <person name="Chen S."/>
        </authorList>
    </citation>
    <scope>NUCLEOTIDE SEQUENCE</scope>
    <source>
        <strain evidence="2">SC-2020</strain>
    </source>
</reference>
<name>A0AAD6Q1C8_9ROSI</name>
<evidence type="ECO:0000313" key="3">
    <source>
        <dbReference type="Proteomes" id="UP001164929"/>
    </source>
</evidence>
<accession>A0AAD6Q1C8</accession>
<evidence type="ECO:0000313" key="2">
    <source>
        <dbReference type="EMBL" id="KAJ6975321.1"/>
    </source>
</evidence>
<evidence type="ECO:0000256" key="1">
    <source>
        <dbReference type="SAM" id="MobiDB-lite"/>
    </source>
</evidence>
<keyword evidence="3" id="KW-1185">Reference proteome</keyword>
<dbReference type="AlphaFoldDB" id="A0AAD6Q1C8"/>
<dbReference type="Proteomes" id="UP001164929">
    <property type="component" value="Chromosome 13"/>
</dbReference>
<sequence>MGFFFTFLVQETKGKSLEELSGEDQEKGRNAEVNGRKLSD</sequence>
<proteinExistence type="predicted"/>
<comment type="caution">
    <text evidence="2">The sequence shown here is derived from an EMBL/GenBank/DDBJ whole genome shotgun (WGS) entry which is preliminary data.</text>
</comment>
<protein>
    <submittedName>
        <fullName evidence="2">Uncharacterized protein</fullName>
    </submittedName>
</protein>
<organism evidence="2 3">
    <name type="scientific">Populus alba x Populus x berolinensis</name>
    <dbReference type="NCBI Taxonomy" id="444605"/>
    <lineage>
        <taxon>Eukaryota</taxon>
        <taxon>Viridiplantae</taxon>
        <taxon>Streptophyta</taxon>
        <taxon>Embryophyta</taxon>
        <taxon>Tracheophyta</taxon>
        <taxon>Spermatophyta</taxon>
        <taxon>Magnoliopsida</taxon>
        <taxon>eudicotyledons</taxon>
        <taxon>Gunneridae</taxon>
        <taxon>Pentapetalae</taxon>
        <taxon>rosids</taxon>
        <taxon>fabids</taxon>
        <taxon>Malpighiales</taxon>
        <taxon>Salicaceae</taxon>
        <taxon>Saliceae</taxon>
        <taxon>Populus</taxon>
    </lineage>
</organism>
<feature type="region of interest" description="Disordered" evidence="1">
    <location>
        <begin position="18"/>
        <end position="40"/>
    </location>
</feature>